<name>A0A2R8BT93_9RHOB</name>
<gene>
    <name evidence="2" type="ORF">PAA8504_01170</name>
</gene>
<proteinExistence type="predicted"/>
<keyword evidence="3" id="KW-1185">Reference proteome</keyword>
<dbReference type="PROSITE" id="PS51318">
    <property type="entry name" value="TAT"/>
    <property type="match status" value="1"/>
</dbReference>
<dbReference type="EMBL" id="ONZF01000002">
    <property type="protein sequence ID" value="SPJ23360.1"/>
    <property type="molecule type" value="Genomic_DNA"/>
</dbReference>
<evidence type="ECO:0008006" key="4">
    <source>
        <dbReference type="Google" id="ProtNLM"/>
    </source>
</evidence>
<dbReference type="RefSeq" id="WP_108893201.1">
    <property type="nucleotide sequence ID" value="NZ_ONZF01000002.1"/>
</dbReference>
<feature type="chain" id="PRO_5015335445" description="Metal-binding protein" evidence="1">
    <location>
        <begin position="32"/>
        <end position="159"/>
    </location>
</feature>
<dbReference type="InterPro" id="IPR006311">
    <property type="entry name" value="TAT_signal"/>
</dbReference>
<reference evidence="2 3" key="1">
    <citation type="submission" date="2018-03" db="EMBL/GenBank/DDBJ databases">
        <authorList>
            <person name="Keele B.F."/>
        </authorList>
    </citation>
    <scope>NUCLEOTIDE SEQUENCE [LARGE SCALE GENOMIC DNA]</scope>
    <source>
        <strain evidence="2 3">CECT 8504</strain>
    </source>
</reference>
<organism evidence="2 3">
    <name type="scientific">Palleronia abyssalis</name>
    <dbReference type="NCBI Taxonomy" id="1501240"/>
    <lineage>
        <taxon>Bacteria</taxon>
        <taxon>Pseudomonadati</taxon>
        <taxon>Pseudomonadota</taxon>
        <taxon>Alphaproteobacteria</taxon>
        <taxon>Rhodobacterales</taxon>
        <taxon>Roseobacteraceae</taxon>
        <taxon>Palleronia</taxon>
    </lineage>
</organism>
<dbReference type="Proteomes" id="UP000244912">
    <property type="component" value="Unassembled WGS sequence"/>
</dbReference>
<evidence type="ECO:0000256" key="1">
    <source>
        <dbReference type="SAM" id="SignalP"/>
    </source>
</evidence>
<dbReference type="OrthoDB" id="14727at2"/>
<protein>
    <recommendedName>
        <fullName evidence="4">Metal-binding protein</fullName>
    </recommendedName>
</protein>
<feature type="signal peptide" evidence="1">
    <location>
        <begin position="1"/>
        <end position="31"/>
    </location>
</feature>
<dbReference type="InterPro" id="IPR007332">
    <property type="entry name" value="DUF411"/>
</dbReference>
<accession>A0A2R8BT93</accession>
<keyword evidence="1" id="KW-0732">Signal</keyword>
<dbReference type="AlphaFoldDB" id="A0A2R8BT93"/>
<evidence type="ECO:0000313" key="3">
    <source>
        <dbReference type="Proteomes" id="UP000244912"/>
    </source>
</evidence>
<sequence>MRPSTTTRRALLGSLAALGGAAILPRLGAAAVPSMHVVKDPNCGCCSAWIDILERDGFKITTEPSTGTALSRYKLENGIPADMASCHTGRIDGYMIEGHVPPSDIRRLLNTRPDAVGLAVPGMPYGSPGMGPETARDAYDVHLIRTGGETEVFARYSAA</sequence>
<evidence type="ECO:0000313" key="2">
    <source>
        <dbReference type="EMBL" id="SPJ23360.1"/>
    </source>
</evidence>
<dbReference type="Pfam" id="PF04214">
    <property type="entry name" value="DUF411"/>
    <property type="match status" value="1"/>
</dbReference>